<dbReference type="PANTHER" id="PTHR48016">
    <property type="entry name" value="MAP KINASE KINASE KINASE SSK2-RELATED-RELATED"/>
    <property type="match status" value="1"/>
</dbReference>
<dbReference type="GO" id="GO:0016301">
    <property type="term" value="F:kinase activity"/>
    <property type="evidence" value="ECO:0007669"/>
    <property type="project" value="UniProtKB-KW"/>
</dbReference>
<evidence type="ECO:0000256" key="4">
    <source>
        <dbReference type="ARBA" id="ARBA00022840"/>
    </source>
</evidence>
<dbReference type="PROSITE" id="PS50011">
    <property type="entry name" value="PROTEIN_KINASE_DOM"/>
    <property type="match status" value="1"/>
</dbReference>
<keyword evidence="3 7" id="KW-0418">Kinase</keyword>
<dbReference type="SMART" id="SM00220">
    <property type="entry name" value="S_TKc"/>
    <property type="match status" value="1"/>
</dbReference>
<keyword evidence="2" id="KW-0547">Nucleotide-binding</keyword>
<evidence type="ECO:0000256" key="2">
    <source>
        <dbReference type="ARBA" id="ARBA00022741"/>
    </source>
</evidence>
<feature type="domain" description="Protein kinase" evidence="6">
    <location>
        <begin position="144"/>
        <end position="408"/>
    </location>
</feature>
<dbReference type="InterPro" id="IPR000719">
    <property type="entry name" value="Prot_kinase_dom"/>
</dbReference>
<dbReference type="EMBL" id="JAHFZB010000002">
    <property type="protein sequence ID" value="KAK6492993.1"/>
    <property type="molecule type" value="Genomic_DNA"/>
</dbReference>
<keyword evidence="1" id="KW-0808">Transferase</keyword>
<accession>A0ABR1A7D9</accession>
<dbReference type="PANTHER" id="PTHR48016:SF56">
    <property type="entry name" value="MAPKK KINASE"/>
    <property type="match status" value="1"/>
</dbReference>
<dbReference type="Proteomes" id="UP001369086">
    <property type="component" value="Unassembled WGS sequence"/>
</dbReference>
<sequence length="418" mass="46836">MADYNDQYDHLKNGLKEGILTDNGFDTRVKALLKRTSQSGVVSKCQVQVLTKRKRQSDQSRESYETEEMEEVSSLEHSIAEQKRNRKTDYVEEIAPDRPKGAEAASAVPNQMLQPQPSSGATELEINSLYMPRLPYVGEEHIKVYEDYVIGSGNFGTVYRGSYQGTVAAIEKIPIQGSLNDITHEILVCTRLSHPHIARVMAVSKTDRAILIANEYIHEASLEKVLLGNDANFKLNEEEQCYIGLEVALAVEYIHSKNIIHQDIKSANILVEQRSKKALLTDWGLANVRDSVSLRLGSRTVAQVAGHQGRTALYMATECIISFMQPSVKSDVWSLGATFLELFTGCYPWNVNNCRELSRLLLTEAVPHGLSSLNSPQKTIVCPCLNYSSDLRPPVSEVVQIFKGLDIINLEQRYGFKW</sequence>
<dbReference type="InterPro" id="IPR050538">
    <property type="entry name" value="MAP_kinase_kinase_kinase"/>
</dbReference>
<evidence type="ECO:0000256" key="5">
    <source>
        <dbReference type="SAM" id="MobiDB-lite"/>
    </source>
</evidence>
<reference evidence="7 8" key="1">
    <citation type="submission" date="2021-05" db="EMBL/GenBank/DDBJ databases">
        <authorList>
            <person name="Zahm M."/>
            <person name="Klopp C."/>
            <person name="Cabau C."/>
            <person name="Kuhl H."/>
            <person name="Suciu R."/>
            <person name="Ciorpac M."/>
            <person name="Holostenco D."/>
            <person name="Gessner J."/>
            <person name="Wuertz S."/>
            <person name="Hohne C."/>
            <person name="Stock M."/>
            <person name="Gislard M."/>
            <person name="Lluch J."/>
            <person name="Milhes M."/>
            <person name="Lampietro C."/>
            <person name="Lopez Roques C."/>
            <person name="Donnadieu C."/>
            <person name="Du K."/>
            <person name="Schartl M."/>
            <person name="Guiguen Y."/>
        </authorList>
    </citation>
    <scope>NUCLEOTIDE SEQUENCE [LARGE SCALE GENOMIC DNA]</scope>
    <source>
        <strain evidence="7">Hh-F2</strain>
        <tissue evidence="7">Blood</tissue>
    </source>
</reference>
<dbReference type="InterPro" id="IPR011009">
    <property type="entry name" value="Kinase-like_dom_sf"/>
</dbReference>
<evidence type="ECO:0000313" key="7">
    <source>
        <dbReference type="EMBL" id="KAK6492993.1"/>
    </source>
</evidence>
<gene>
    <name evidence="7" type="ORF">HHUSO_G2443</name>
</gene>
<keyword evidence="8" id="KW-1185">Reference proteome</keyword>
<dbReference type="PROSITE" id="PS00108">
    <property type="entry name" value="PROTEIN_KINASE_ST"/>
    <property type="match status" value="1"/>
</dbReference>
<dbReference type="SUPFAM" id="SSF56112">
    <property type="entry name" value="Protein kinase-like (PK-like)"/>
    <property type="match status" value="1"/>
</dbReference>
<dbReference type="Gene3D" id="1.10.510.10">
    <property type="entry name" value="Transferase(Phosphotransferase) domain 1"/>
    <property type="match status" value="1"/>
</dbReference>
<evidence type="ECO:0000259" key="6">
    <source>
        <dbReference type="PROSITE" id="PS50011"/>
    </source>
</evidence>
<organism evidence="7 8">
    <name type="scientific">Huso huso</name>
    <name type="common">Beluga</name>
    <name type="synonym">Acipenser huso</name>
    <dbReference type="NCBI Taxonomy" id="61971"/>
    <lineage>
        <taxon>Eukaryota</taxon>
        <taxon>Metazoa</taxon>
        <taxon>Chordata</taxon>
        <taxon>Craniata</taxon>
        <taxon>Vertebrata</taxon>
        <taxon>Euteleostomi</taxon>
        <taxon>Actinopterygii</taxon>
        <taxon>Chondrostei</taxon>
        <taxon>Acipenseriformes</taxon>
        <taxon>Acipenseridae</taxon>
        <taxon>Huso</taxon>
    </lineage>
</organism>
<comment type="caution">
    <text evidence="7">The sequence shown here is derived from an EMBL/GenBank/DDBJ whole genome shotgun (WGS) entry which is preliminary data.</text>
</comment>
<dbReference type="Pfam" id="PF00069">
    <property type="entry name" value="Pkinase"/>
    <property type="match status" value="1"/>
</dbReference>
<dbReference type="CDD" id="cd14014">
    <property type="entry name" value="STKc_PknB_like"/>
    <property type="match status" value="1"/>
</dbReference>
<feature type="region of interest" description="Disordered" evidence="5">
    <location>
        <begin position="51"/>
        <end position="86"/>
    </location>
</feature>
<keyword evidence="4" id="KW-0067">ATP-binding</keyword>
<protein>
    <submittedName>
        <fullName evidence="7">Serine/threonine-protein kinase DDB-G0267514</fullName>
    </submittedName>
</protein>
<evidence type="ECO:0000313" key="8">
    <source>
        <dbReference type="Proteomes" id="UP001369086"/>
    </source>
</evidence>
<evidence type="ECO:0000256" key="1">
    <source>
        <dbReference type="ARBA" id="ARBA00022679"/>
    </source>
</evidence>
<name>A0ABR1A7D9_HUSHU</name>
<evidence type="ECO:0000256" key="3">
    <source>
        <dbReference type="ARBA" id="ARBA00022777"/>
    </source>
</evidence>
<proteinExistence type="predicted"/>
<dbReference type="InterPro" id="IPR008271">
    <property type="entry name" value="Ser/Thr_kinase_AS"/>
</dbReference>